<organism evidence="2">
    <name type="scientific">marine sediment metagenome</name>
    <dbReference type="NCBI Taxonomy" id="412755"/>
    <lineage>
        <taxon>unclassified sequences</taxon>
        <taxon>metagenomes</taxon>
        <taxon>ecological metagenomes</taxon>
    </lineage>
</organism>
<sequence>MSLGGEVGFDEGGVLQALFSRPVWSQETEHFKYNKQGLVIKRWTTKFDMSMGDALVPLVLAGILSLGALYPGLPQAATTGGVDPSGNCNWGMFINLYGNLLGPVLYANCIRSRKNK</sequence>
<feature type="transmembrane region" description="Helical" evidence="1">
    <location>
        <begin position="51"/>
        <end position="70"/>
    </location>
</feature>
<comment type="caution">
    <text evidence="2">The sequence shown here is derived from an EMBL/GenBank/DDBJ whole genome shotgun (WGS) entry which is preliminary data.</text>
</comment>
<proteinExistence type="predicted"/>
<accession>X0ZQ20</accession>
<keyword evidence="1" id="KW-0812">Transmembrane</keyword>
<dbReference type="EMBL" id="BART01003071">
    <property type="protein sequence ID" value="GAG71830.1"/>
    <property type="molecule type" value="Genomic_DNA"/>
</dbReference>
<protein>
    <submittedName>
        <fullName evidence="2">Uncharacterized protein</fullName>
    </submittedName>
</protein>
<name>X0ZQ20_9ZZZZ</name>
<evidence type="ECO:0000256" key="1">
    <source>
        <dbReference type="SAM" id="Phobius"/>
    </source>
</evidence>
<evidence type="ECO:0000313" key="2">
    <source>
        <dbReference type="EMBL" id="GAG71830.1"/>
    </source>
</evidence>
<gene>
    <name evidence="2" type="ORF">S01H4_08785</name>
</gene>
<feature type="transmembrane region" description="Helical" evidence="1">
    <location>
        <begin position="90"/>
        <end position="110"/>
    </location>
</feature>
<keyword evidence="1" id="KW-0472">Membrane</keyword>
<dbReference type="AlphaFoldDB" id="X0ZQ20"/>
<reference evidence="2" key="1">
    <citation type="journal article" date="2014" name="Front. Microbiol.">
        <title>High frequency of phylogenetically diverse reductive dehalogenase-homologous genes in deep subseafloor sedimentary metagenomes.</title>
        <authorList>
            <person name="Kawai M."/>
            <person name="Futagami T."/>
            <person name="Toyoda A."/>
            <person name="Takaki Y."/>
            <person name="Nishi S."/>
            <person name="Hori S."/>
            <person name="Arai W."/>
            <person name="Tsubouchi T."/>
            <person name="Morono Y."/>
            <person name="Uchiyama I."/>
            <person name="Ito T."/>
            <person name="Fujiyama A."/>
            <person name="Inagaki F."/>
            <person name="Takami H."/>
        </authorList>
    </citation>
    <scope>NUCLEOTIDE SEQUENCE</scope>
    <source>
        <strain evidence="2">Expedition CK06-06</strain>
    </source>
</reference>
<keyword evidence="1" id="KW-1133">Transmembrane helix</keyword>